<accession>A0A9W9F8K0</accession>
<gene>
    <name evidence="2" type="ORF">NUU61_004984</name>
</gene>
<proteinExistence type="predicted"/>
<feature type="region of interest" description="Disordered" evidence="1">
    <location>
        <begin position="29"/>
        <end position="79"/>
    </location>
</feature>
<evidence type="ECO:0000256" key="1">
    <source>
        <dbReference type="SAM" id="MobiDB-lite"/>
    </source>
</evidence>
<dbReference type="GeneID" id="81394734"/>
<dbReference type="AlphaFoldDB" id="A0A9W9F8K0"/>
<reference evidence="2" key="2">
    <citation type="journal article" date="2023" name="IMA Fungus">
        <title>Comparative genomic study of the Penicillium genus elucidates a diverse pangenome and 15 lateral gene transfer events.</title>
        <authorList>
            <person name="Petersen C."/>
            <person name="Sorensen T."/>
            <person name="Nielsen M.R."/>
            <person name="Sondergaard T.E."/>
            <person name="Sorensen J.L."/>
            <person name="Fitzpatrick D.A."/>
            <person name="Frisvad J.C."/>
            <person name="Nielsen K.L."/>
        </authorList>
    </citation>
    <scope>NUCLEOTIDE SEQUENCE</scope>
    <source>
        <strain evidence="2">IBT 34128</strain>
    </source>
</reference>
<dbReference type="Proteomes" id="UP001141434">
    <property type="component" value="Unassembled WGS sequence"/>
</dbReference>
<reference evidence="2" key="1">
    <citation type="submission" date="2022-11" db="EMBL/GenBank/DDBJ databases">
        <authorList>
            <person name="Petersen C."/>
        </authorList>
    </citation>
    <scope>NUCLEOTIDE SEQUENCE</scope>
    <source>
        <strain evidence="2">IBT 34128</strain>
    </source>
</reference>
<keyword evidence="3" id="KW-1185">Reference proteome</keyword>
<protein>
    <submittedName>
        <fullName evidence="2">Uncharacterized protein</fullName>
    </submittedName>
</protein>
<comment type="caution">
    <text evidence="2">The sequence shown here is derived from an EMBL/GenBank/DDBJ whole genome shotgun (WGS) entry which is preliminary data.</text>
</comment>
<dbReference type="RefSeq" id="XP_056511179.1">
    <property type="nucleotide sequence ID" value="XM_056655566.1"/>
</dbReference>
<dbReference type="EMBL" id="JAPMSZ010000007">
    <property type="protein sequence ID" value="KAJ5095628.1"/>
    <property type="molecule type" value="Genomic_DNA"/>
</dbReference>
<organism evidence="2 3">
    <name type="scientific">Penicillium alfredii</name>
    <dbReference type="NCBI Taxonomy" id="1506179"/>
    <lineage>
        <taxon>Eukaryota</taxon>
        <taxon>Fungi</taxon>
        <taxon>Dikarya</taxon>
        <taxon>Ascomycota</taxon>
        <taxon>Pezizomycotina</taxon>
        <taxon>Eurotiomycetes</taxon>
        <taxon>Eurotiomycetidae</taxon>
        <taxon>Eurotiales</taxon>
        <taxon>Aspergillaceae</taxon>
        <taxon>Penicillium</taxon>
    </lineage>
</organism>
<sequence>MPDNTAEARQAVTKKIASTGSNTMNRVVAAGESSKRRRLGTRTATNAAESTTKTGSSTNKASNQTTVGGPQYPTEAMIC</sequence>
<name>A0A9W9F8K0_9EURO</name>
<feature type="compositionally biased region" description="Polar residues" evidence="1">
    <location>
        <begin position="42"/>
        <end position="68"/>
    </location>
</feature>
<evidence type="ECO:0000313" key="3">
    <source>
        <dbReference type="Proteomes" id="UP001141434"/>
    </source>
</evidence>
<evidence type="ECO:0000313" key="2">
    <source>
        <dbReference type="EMBL" id="KAJ5095628.1"/>
    </source>
</evidence>